<protein>
    <submittedName>
        <fullName evidence="3">FAD-binding oxidoreductase</fullName>
    </submittedName>
</protein>
<evidence type="ECO:0000259" key="2">
    <source>
        <dbReference type="Pfam" id="PF01266"/>
    </source>
</evidence>
<dbReference type="AlphaFoldDB" id="A0A6M4AW27"/>
<gene>
    <name evidence="3" type="ORF">GV829_13505</name>
</gene>
<dbReference type="Gene3D" id="3.30.9.10">
    <property type="entry name" value="D-Amino Acid Oxidase, subunit A, domain 2"/>
    <property type="match status" value="1"/>
</dbReference>
<dbReference type="PANTHER" id="PTHR13847">
    <property type="entry name" value="SARCOSINE DEHYDROGENASE-RELATED"/>
    <property type="match status" value="1"/>
</dbReference>
<dbReference type="SUPFAM" id="SSF51905">
    <property type="entry name" value="FAD/NAD(P)-binding domain"/>
    <property type="match status" value="1"/>
</dbReference>
<dbReference type="Proteomes" id="UP000503018">
    <property type="component" value="Chromosome"/>
</dbReference>
<dbReference type="EMBL" id="CP053015">
    <property type="protein sequence ID" value="QJQ33328.1"/>
    <property type="molecule type" value="Genomic_DNA"/>
</dbReference>
<sequence>METDLLIVGAGIAGASLAAAVAAERMTVLVEAEDMPGRHATGRSAAFYDESYGGPGIQPLTTAAGPMLRSPGEEMGGHSFLRPRGGLIIARNGDEALLDAMVADFAGTPVSLDPVSGACLSTMLPGLLPGWSSALAQPQCEDIDVAALHHANLALARRRGATLLTRSPFTGAVRRSDGRWQVQSGSLSLTASVIVNAAGAWADQVAGLAGAAPMGITPYRRTMVQLRLGRETPASLPLVIDARGEFYFKGEGVGRIWLSPHDETADFPHDVAAEEHDIALAIHRFQQVVDWPIAAVERRWAGLRSFAPDRLPVLGFAPDMPGFFWCAGQGGFGIQTAPSAALLAASLLLTRDPDPRISTIDATIYSPSRFA</sequence>
<dbReference type="GO" id="GO:0016491">
    <property type="term" value="F:oxidoreductase activity"/>
    <property type="evidence" value="ECO:0007669"/>
    <property type="project" value="UniProtKB-KW"/>
</dbReference>
<keyword evidence="4" id="KW-1185">Reference proteome</keyword>
<dbReference type="Pfam" id="PF01266">
    <property type="entry name" value="DAO"/>
    <property type="match status" value="1"/>
</dbReference>
<accession>A0A6M4AW27</accession>
<evidence type="ECO:0000313" key="3">
    <source>
        <dbReference type="EMBL" id="QJQ33328.1"/>
    </source>
</evidence>
<name>A0A6M4AW27_9SPHN</name>
<proteinExistence type="predicted"/>
<evidence type="ECO:0000313" key="4">
    <source>
        <dbReference type="Proteomes" id="UP000503018"/>
    </source>
</evidence>
<dbReference type="InterPro" id="IPR006076">
    <property type="entry name" value="FAD-dep_OxRdtase"/>
</dbReference>
<feature type="domain" description="FAD dependent oxidoreductase" evidence="2">
    <location>
        <begin position="4"/>
        <end position="346"/>
    </location>
</feature>
<reference evidence="3 4" key="1">
    <citation type="submission" date="2020-01" db="EMBL/GenBank/DDBJ databases">
        <title>Sphingomonas sp. strain CSW-10.</title>
        <authorList>
            <person name="Chen W.-M."/>
        </authorList>
    </citation>
    <scope>NUCLEOTIDE SEQUENCE [LARGE SCALE GENOMIC DNA]</scope>
    <source>
        <strain evidence="3 4">CSW-10</strain>
    </source>
</reference>
<evidence type="ECO:0000256" key="1">
    <source>
        <dbReference type="ARBA" id="ARBA00023002"/>
    </source>
</evidence>
<organism evidence="3 4">
    <name type="scientific">Sphingomonas lacunae</name>
    <dbReference type="NCBI Taxonomy" id="2698828"/>
    <lineage>
        <taxon>Bacteria</taxon>
        <taxon>Pseudomonadati</taxon>
        <taxon>Pseudomonadota</taxon>
        <taxon>Alphaproteobacteria</taxon>
        <taxon>Sphingomonadales</taxon>
        <taxon>Sphingomonadaceae</taxon>
        <taxon>Sphingomonas</taxon>
    </lineage>
</organism>
<dbReference type="RefSeq" id="WP_169947474.1">
    <property type="nucleotide sequence ID" value="NZ_CP053015.1"/>
</dbReference>
<dbReference type="GO" id="GO:0005737">
    <property type="term" value="C:cytoplasm"/>
    <property type="evidence" value="ECO:0007669"/>
    <property type="project" value="TreeGrafter"/>
</dbReference>
<dbReference type="InterPro" id="IPR036188">
    <property type="entry name" value="FAD/NAD-bd_sf"/>
</dbReference>
<dbReference type="PANTHER" id="PTHR13847:SF287">
    <property type="entry name" value="FAD-DEPENDENT OXIDOREDUCTASE DOMAIN-CONTAINING PROTEIN 1"/>
    <property type="match status" value="1"/>
</dbReference>
<dbReference type="Gene3D" id="3.50.50.60">
    <property type="entry name" value="FAD/NAD(P)-binding domain"/>
    <property type="match status" value="1"/>
</dbReference>
<dbReference type="KEGG" id="slan:GV829_13505"/>
<keyword evidence="1" id="KW-0560">Oxidoreductase</keyword>